<organism evidence="7 9">
    <name type="scientific">Bacteroides intestinalis</name>
    <dbReference type="NCBI Taxonomy" id="329854"/>
    <lineage>
        <taxon>Bacteria</taxon>
        <taxon>Pseudomonadati</taxon>
        <taxon>Bacteroidota</taxon>
        <taxon>Bacteroidia</taxon>
        <taxon>Bacteroidales</taxon>
        <taxon>Bacteroidaceae</taxon>
        <taxon>Bacteroides</taxon>
    </lineage>
</organism>
<evidence type="ECO:0000259" key="6">
    <source>
        <dbReference type="PROSITE" id="PS51352"/>
    </source>
</evidence>
<comment type="subcellular location">
    <subcellularLocation>
        <location evidence="1">Cell envelope</location>
    </subcellularLocation>
</comment>
<name>A0A3E4L1V4_9BACE</name>
<feature type="domain" description="Thioredoxin" evidence="6">
    <location>
        <begin position="251"/>
        <end position="388"/>
    </location>
</feature>
<keyword evidence="3" id="KW-1015">Disulfide bond</keyword>
<dbReference type="PROSITE" id="PS51352">
    <property type="entry name" value="THIOREDOXIN_2"/>
    <property type="match status" value="1"/>
</dbReference>
<evidence type="ECO:0000313" key="8">
    <source>
        <dbReference type="EMBL" id="RHN07890.1"/>
    </source>
</evidence>
<keyword evidence="2" id="KW-0201">Cytochrome c-type biogenesis</keyword>
<reference evidence="9 10" key="1">
    <citation type="submission" date="2018-08" db="EMBL/GenBank/DDBJ databases">
        <title>A genome reference for cultivated species of the human gut microbiota.</title>
        <authorList>
            <person name="Zou Y."/>
            <person name="Xue W."/>
            <person name="Luo G."/>
        </authorList>
    </citation>
    <scope>NUCLEOTIDE SEQUENCE [LARGE SCALE GENOMIC DNA]</scope>
    <source>
        <strain evidence="8 10">AF31-23</strain>
        <strain evidence="7 9">AF36-16BH</strain>
    </source>
</reference>
<evidence type="ECO:0000256" key="3">
    <source>
        <dbReference type="ARBA" id="ARBA00023157"/>
    </source>
</evidence>
<dbReference type="GO" id="GO:0030313">
    <property type="term" value="C:cell envelope"/>
    <property type="evidence" value="ECO:0007669"/>
    <property type="project" value="UniProtKB-SubCell"/>
</dbReference>
<evidence type="ECO:0000256" key="1">
    <source>
        <dbReference type="ARBA" id="ARBA00004196"/>
    </source>
</evidence>
<dbReference type="InterPro" id="IPR013766">
    <property type="entry name" value="Thioredoxin_domain"/>
</dbReference>
<proteinExistence type="predicted"/>
<gene>
    <name evidence="8" type="ORF">DWZ32_07385</name>
    <name evidence="7" type="ORF">DWZ95_02785</name>
</gene>
<keyword evidence="5" id="KW-0732">Signal</keyword>
<dbReference type="InterPro" id="IPR050553">
    <property type="entry name" value="Thioredoxin_ResA/DsbE_sf"/>
</dbReference>
<keyword evidence="4" id="KW-0676">Redox-active center</keyword>
<dbReference type="Proteomes" id="UP000286003">
    <property type="component" value="Unassembled WGS sequence"/>
</dbReference>
<evidence type="ECO:0000313" key="7">
    <source>
        <dbReference type="EMBL" id="RHL95774.1"/>
    </source>
</evidence>
<dbReference type="AlphaFoldDB" id="A0A3E4L1V4"/>
<dbReference type="GO" id="GO:0016491">
    <property type="term" value="F:oxidoreductase activity"/>
    <property type="evidence" value="ECO:0007669"/>
    <property type="project" value="InterPro"/>
</dbReference>
<evidence type="ECO:0000313" key="9">
    <source>
        <dbReference type="Proteomes" id="UP000285013"/>
    </source>
</evidence>
<dbReference type="PANTHER" id="PTHR42852">
    <property type="entry name" value="THIOL:DISULFIDE INTERCHANGE PROTEIN DSBE"/>
    <property type="match status" value="1"/>
</dbReference>
<dbReference type="Proteomes" id="UP000285013">
    <property type="component" value="Unassembled WGS sequence"/>
</dbReference>
<dbReference type="SUPFAM" id="SSF52833">
    <property type="entry name" value="Thioredoxin-like"/>
    <property type="match status" value="1"/>
</dbReference>
<dbReference type="GO" id="GO:0016209">
    <property type="term" value="F:antioxidant activity"/>
    <property type="evidence" value="ECO:0007669"/>
    <property type="project" value="InterPro"/>
</dbReference>
<evidence type="ECO:0000256" key="4">
    <source>
        <dbReference type="ARBA" id="ARBA00023284"/>
    </source>
</evidence>
<feature type="signal peptide" evidence="5">
    <location>
        <begin position="1"/>
        <end position="19"/>
    </location>
</feature>
<dbReference type="EMBL" id="QRPE01000002">
    <property type="protein sequence ID" value="RHL95774.1"/>
    <property type="molecule type" value="Genomic_DNA"/>
</dbReference>
<dbReference type="InterPro" id="IPR036249">
    <property type="entry name" value="Thioredoxin-like_sf"/>
</dbReference>
<dbReference type="Gene3D" id="3.40.30.10">
    <property type="entry name" value="Glutaredoxin"/>
    <property type="match status" value="1"/>
</dbReference>
<dbReference type="PANTHER" id="PTHR42852:SF6">
    <property type="entry name" value="THIOL:DISULFIDE INTERCHANGE PROTEIN DSBE"/>
    <property type="match status" value="1"/>
</dbReference>
<dbReference type="Pfam" id="PF00578">
    <property type="entry name" value="AhpC-TSA"/>
    <property type="match status" value="1"/>
</dbReference>
<accession>A0A3E4L1V4</accession>
<dbReference type="CDD" id="cd02966">
    <property type="entry name" value="TlpA_like_family"/>
    <property type="match status" value="1"/>
</dbReference>
<feature type="chain" id="PRO_5043182525" evidence="5">
    <location>
        <begin position="20"/>
        <end position="519"/>
    </location>
</feature>
<protein>
    <submittedName>
        <fullName evidence="7">AhpC/TSA family protein</fullName>
    </submittedName>
</protein>
<sequence length="519" mass="59185">MKKEIVTLFLMASVWAAQAQGTFTIEGQVKNVEDGTLVTLFRLDGNVGNSIGVDTIRNGHFRFQAETLGNETEIVDMMGRSDKFPSMSLRLWVRSGDNIQISGENTLIRTWDVKSTVPEQVANQAFINDSRELWNEYQRNALLQRAYRRKYAGSAVDEERQAIRAQADSLQKVEDEISIRIDANTIKRMKQIPVDDIWLEHLKRLAMSAKYTENYPYKDEVIALYEGLTDEEKQTSWAMDTYTYLFPPQVVEVGDEMADADLYDLEGNVHHLSDFKGKYIMLDFWSRGCGPCIMALPEMKEVAEMYKDRLTIVSLSIDTRKGWEAASKAHEMTWQNLSDLKGSNGLYAKYGVRGIPNYVLISPEGRIVEKWFGYGKQSLKRKLRRLLNANEYVMSLGEENGHKVVNFPTVKKSNNDIPEIRQVVLTDTATVLRIRAYYIPKYWIQIMKNIQLVADNGTVCPVLRSEGIPLGEKFYMPESGEADYTLYFAPLPEGTRSFDMVEPGDSNSDRVEGISLTLE</sequence>
<dbReference type="EMBL" id="QRQM01000007">
    <property type="protein sequence ID" value="RHN07890.1"/>
    <property type="molecule type" value="Genomic_DNA"/>
</dbReference>
<evidence type="ECO:0000313" key="10">
    <source>
        <dbReference type="Proteomes" id="UP000286003"/>
    </source>
</evidence>
<evidence type="ECO:0000256" key="2">
    <source>
        <dbReference type="ARBA" id="ARBA00022748"/>
    </source>
</evidence>
<evidence type="ECO:0000256" key="5">
    <source>
        <dbReference type="SAM" id="SignalP"/>
    </source>
</evidence>
<dbReference type="InterPro" id="IPR000866">
    <property type="entry name" value="AhpC/TSA"/>
</dbReference>
<dbReference type="GO" id="GO:0017004">
    <property type="term" value="P:cytochrome complex assembly"/>
    <property type="evidence" value="ECO:0007669"/>
    <property type="project" value="UniProtKB-KW"/>
</dbReference>
<comment type="caution">
    <text evidence="7">The sequence shown here is derived from an EMBL/GenBank/DDBJ whole genome shotgun (WGS) entry which is preliminary data.</text>
</comment>
<dbReference type="RefSeq" id="WP_021967615.1">
    <property type="nucleotide sequence ID" value="NZ_BAABZC010000002.1"/>
</dbReference>